<dbReference type="AlphaFoldDB" id="A0AAN7CQC5"/>
<feature type="compositionally biased region" description="Low complexity" evidence="1">
    <location>
        <begin position="407"/>
        <end position="426"/>
    </location>
</feature>
<feature type="region of interest" description="Disordered" evidence="1">
    <location>
        <begin position="599"/>
        <end position="637"/>
    </location>
</feature>
<evidence type="ECO:0000256" key="1">
    <source>
        <dbReference type="SAM" id="MobiDB-lite"/>
    </source>
</evidence>
<name>A0AAN7CQC5_9PEZI</name>
<sequence length="637" mass="69302">MFGNLTFMLPTSGVPKGPPKDVPPPTPINLPRCYPQVPDDDAPDAQDQASVEPKMPLTSVLQSIVRPTELSISHFEALGVHVVPDATPAQLLPDPAFIPDFEAWHGLSTEEVHATNENTRKRLNTGNLSPGCQTYLERRRELSIPNEAAYRTVRRIPAPKGQQQARLGNAYEFYRYLELFSTFWEDTSKPQIANNKADQAGESNGEDRAATAEGNKAPESNTDTAAFYRTGAGHQMPVDYRQSIITAFLKLVAYDFTCNVSAPRVEPRLHITSKPSTGSPRSSYFSSGCTFIFRSPNTREAARLGIVEGPIAAVSARHTTSFQPSDSAVSASEADRDSILDLARELVAGLITAQHRARQGRTEKRIGENAWWCTKPRWGGGPGGPIGREIEMLSGADETIGDKDAPPSESGASPSSSGSSSKGSEPMALPQRPFSRSTGGGIPFSAGNPSNSGSNYTSGNGGASKSAKRLKKSGNLPMYDNYRMVRPPASTWDKRARYEAIGRVRGANYDDVFVVSTVLHHVSVVRMRVPDRLLAVLAGEVDDAAEGGGGGGGGGGKKRTWGKLEVWRSPWFDLFKVDERVQAMQVVWSMMAWMMREQQPTVKDREGGGEESAQQQQQQQQQQQRQQGQPDVKMTGA</sequence>
<feature type="compositionally biased region" description="Pro residues" evidence="1">
    <location>
        <begin position="16"/>
        <end position="28"/>
    </location>
</feature>
<gene>
    <name evidence="2" type="ORF">C7999DRAFT_15516</name>
</gene>
<reference evidence="2" key="2">
    <citation type="submission" date="2023-05" db="EMBL/GenBank/DDBJ databases">
        <authorList>
            <consortium name="Lawrence Berkeley National Laboratory"/>
            <person name="Steindorff A."/>
            <person name="Hensen N."/>
            <person name="Bonometti L."/>
            <person name="Westerberg I."/>
            <person name="Brannstrom I.O."/>
            <person name="Guillou S."/>
            <person name="Cros-Aarteil S."/>
            <person name="Calhoun S."/>
            <person name="Haridas S."/>
            <person name="Kuo A."/>
            <person name="Mondo S."/>
            <person name="Pangilinan J."/>
            <person name="Riley R."/>
            <person name="Labutti K."/>
            <person name="Andreopoulos B."/>
            <person name="Lipzen A."/>
            <person name="Chen C."/>
            <person name="Yanf M."/>
            <person name="Daum C."/>
            <person name="Ng V."/>
            <person name="Clum A."/>
            <person name="Ohm R."/>
            <person name="Martin F."/>
            <person name="Silar P."/>
            <person name="Natvig D."/>
            <person name="Lalanne C."/>
            <person name="Gautier V."/>
            <person name="Ament-Velasquez S.L."/>
            <person name="Kruys A."/>
            <person name="Hutchinson M.I."/>
            <person name="Powell A.J."/>
            <person name="Barry K."/>
            <person name="Miller A.N."/>
            <person name="Grigoriev I.V."/>
            <person name="Debuchy R."/>
            <person name="Gladieux P."/>
            <person name="Thoren M.H."/>
            <person name="Johannesson H."/>
        </authorList>
    </citation>
    <scope>NUCLEOTIDE SEQUENCE</scope>
    <source>
        <strain evidence="2">CBS 359.72</strain>
    </source>
</reference>
<reference evidence="2" key="1">
    <citation type="journal article" date="2023" name="Mol. Phylogenet. Evol.">
        <title>Genome-scale phylogeny and comparative genomics of the fungal order Sordariales.</title>
        <authorList>
            <person name="Hensen N."/>
            <person name="Bonometti L."/>
            <person name="Westerberg I."/>
            <person name="Brannstrom I.O."/>
            <person name="Guillou S."/>
            <person name="Cros-Aarteil S."/>
            <person name="Calhoun S."/>
            <person name="Haridas S."/>
            <person name="Kuo A."/>
            <person name="Mondo S."/>
            <person name="Pangilinan J."/>
            <person name="Riley R."/>
            <person name="LaButti K."/>
            <person name="Andreopoulos B."/>
            <person name="Lipzen A."/>
            <person name="Chen C."/>
            <person name="Yan M."/>
            <person name="Daum C."/>
            <person name="Ng V."/>
            <person name="Clum A."/>
            <person name="Steindorff A."/>
            <person name="Ohm R.A."/>
            <person name="Martin F."/>
            <person name="Silar P."/>
            <person name="Natvig D.O."/>
            <person name="Lalanne C."/>
            <person name="Gautier V."/>
            <person name="Ament-Velasquez S.L."/>
            <person name="Kruys A."/>
            <person name="Hutchinson M.I."/>
            <person name="Powell A.J."/>
            <person name="Barry K."/>
            <person name="Miller A.N."/>
            <person name="Grigoriev I.V."/>
            <person name="Debuchy R."/>
            <person name="Gladieux P."/>
            <person name="Hiltunen Thoren M."/>
            <person name="Johannesson H."/>
        </authorList>
    </citation>
    <scope>NUCLEOTIDE SEQUENCE</scope>
    <source>
        <strain evidence="2">CBS 359.72</strain>
    </source>
</reference>
<accession>A0AAN7CQC5</accession>
<dbReference type="Proteomes" id="UP001303647">
    <property type="component" value="Unassembled WGS sequence"/>
</dbReference>
<keyword evidence="3" id="KW-1185">Reference proteome</keyword>
<comment type="caution">
    <text evidence="2">The sequence shown here is derived from an EMBL/GenBank/DDBJ whole genome shotgun (WGS) entry which is preliminary data.</text>
</comment>
<organism evidence="2 3">
    <name type="scientific">Corynascus novoguineensis</name>
    <dbReference type="NCBI Taxonomy" id="1126955"/>
    <lineage>
        <taxon>Eukaryota</taxon>
        <taxon>Fungi</taxon>
        <taxon>Dikarya</taxon>
        <taxon>Ascomycota</taxon>
        <taxon>Pezizomycotina</taxon>
        <taxon>Sordariomycetes</taxon>
        <taxon>Sordariomycetidae</taxon>
        <taxon>Sordariales</taxon>
        <taxon>Chaetomiaceae</taxon>
        <taxon>Corynascus</taxon>
    </lineage>
</organism>
<proteinExistence type="predicted"/>
<feature type="region of interest" description="Disordered" evidence="1">
    <location>
        <begin position="1"/>
        <end position="52"/>
    </location>
</feature>
<feature type="region of interest" description="Disordered" evidence="1">
    <location>
        <begin position="398"/>
        <end position="469"/>
    </location>
</feature>
<feature type="compositionally biased region" description="Low complexity" evidence="1">
    <location>
        <begin position="614"/>
        <end position="629"/>
    </location>
</feature>
<feature type="compositionally biased region" description="Low complexity" evidence="1">
    <location>
        <begin position="447"/>
        <end position="458"/>
    </location>
</feature>
<evidence type="ECO:0000313" key="2">
    <source>
        <dbReference type="EMBL" id="KAK4246354.1"/>
    </source>
</evidence>
<protein>
    <submittedName>
        <fullName evidence="2">Uncharacterized protein</fullName>
    </submittedName>
</protein>
<feature type="region of interest" description="Disordered" evidence="1">
    <location>
        <begin position="195"/>
        <end position="222"/>
    </location>
</feature>
<dbReference type="EMBL" id="MU857676">
    <property type="protein sequence ID" value="KAK4246354.1"/>
    <property type="molecule type" value="Genomic_DNA"/>
</dbReference>
<evidence type="ECO:0000313" key="3">
    <source>
        <dbReference type="Proteomes" id="UP001303647"/>
    </source>
</evidence>